<dbReference type="Pfam" id="PF07679">
    <property type="entry name" value="I-set"/>
    <property type="match status" value="1"/>
</dbReference>
<reference evidence="5" key="2">
    <citation type="submission" date="2025-08" db="UniProtKB">
        <authorList>
            <consortium name="Ensembl"/>
        </authorList>
    </citation>
    <scope>IDENTIFICATION</scope>
</reference>
<dbReference type="SUPFAM" id="SSF48726">
    <property type="entry name" value="Immunoglobulin"/>
    <property type="match status" value="3"/>
</dbReference>
<dbReference type="Ensembl" id="ENSLCAT00010011630.1">
    <property type="protein sequence ID" value="ENSLCAP00010011385.1"/>
    <property type="gene ID" value="ENSLCAG00010005399.1"/>
</dbReference>
<dbReference type="InterPro" id="IPR013098">
    <property type="entry name" value="Ig_I-set"/>
</dbReference>
<dbReference type="PANTHER" id="PTHR44170:SF1">
    <property type="entry name" value="CELL ADHESION MOLECULE-RELATED_DOWN-REGULATED BY ONCOGENES"/>
    <property type="match status" value="1"/>
</dbReference>
<dbReference type="PANTHER" id="PTHR44170">
    <property type="entry name" value="PROTEIN SIDEKICK"/>
    <property type="match status" value="1"/>
</dbReference>
<evidence type="ECO:0000313" key="5">
    <source>
        <dbReference type="Ensembl" id="ENSLCAP00010011385.1"/>
    </source>
</evidence>
<protein>
    <submittedName>
        <fullName evidence="5">Cell adhesion associated, oncogene regulated</fullName>
    </submittedName>
</protein>
<dbReference type="Gene3D" id="2.60.40.10">
    <property type="entry name" value="Immunoglobulins"/>
    <property type="match status" value="3"/>
</dbReference>
<dbReference type="SMART" id="SM00408">
    <property type="entry name" value="IGc2"/>
    <property type="match status" value="3"/>
</dbReference>
<feature type="chain" id="PRO_5021225150" evidence="3">
    <location>
        <begin position="26"/>
        <end position="365"/>
    </location>
</feature>
<evidence type="ECO:0000256" key="3">
    <source>
        <dbReference type="SAM" id="SignalP"/>
    </source>
</evidence>
<dbReference type="InterPro" id="IPR007110">
    <property type="entry name" value="Ig-like_dom"/>
</dbReference>
<dbReference type="PROSITE" id="PS51257">
    <property type="entry name" value="PROKAR_LIPOPROTEIN"/>
    <property type="match status" value="1"/>
</dbReference>
<evidence type="ECO:0000259" key="4">
    <source>
        <dbReference type="PROSITE" id="PS50835"/>
    </source>
</evidence>
<dbReference type="Pfam" id="PF13927">
    <property type="entry name" value="Ig_3"/>
    <property type="match status" value="1"/>
</dbReference>
<feature type="domain" description="Ig-like" evidence="4">
    <location>
        <begin position="105"/>
        <end position="212"/>
    </location>
</feature>
<feature type="domain" description="Ig-like" evidence="4">
    <location>
        <begin position="227"/>
        <end position="309"/>
    </location>
</feature>
<dbReference type="InterPro" id="IPR003598">
    <property type="entry name" value="Ig_sub2"/>
</dbReference>
<dbReference type="InterPro" id="IPR013783">
    <property type="entry name" value="Ig-like_fold"/>
</dbReference>
<dbReference type="InterPro" id="IPR003599">
    <property type="entry name" value="Ig_sub"/>
</dbReference>
<reference evidence="6" key="1">
    <citation type="submission" date="2015-09" db="EMBL/GenBank/DDBJ databases">
        <authorList>
            <person name="Sai Rama Sridatta P."/>
        </authorList>
    </citation>
    <scope>NUCLEOTIDE SEQUENCE [LARGE SCALE GENOMIC DNA]</scope>
</reference>
<dbReference type="GeneTree" id="ENSGT00940000157114"/>
<dbReference type="InterPro" id="IPR036179">
    <property type="entry name" value="Ig-like_dom_sf"/>
</dbReference>
<accession>A0A4W6CJ44</accession>
<keyword evidence="6" id="KW-1185">Reference proteome</keyword>
<sequence length="365" mass="39228">MDSGLRVLLSTVLCLSQSLLISCSSQYPSFSSEPASLVQSRGSVARLHCLVSPPSAVVSWRFRALPLHQDTLPGVELSGGSLTISSLKPSHVGVYQCVAHLDHGPAIASRLARVDIAEISQYEDGRRRPLSVQDGSTVLIECPLPHSIPPARPRLRVRGEWMEESTDDYLVLPSGNLQIISVSVQHQGMYKCGAFNPVTGETVMQPHGTRLSVKHLDASSSVRIVYPTAPMTVKVQQSQPLTLECIMSGGPAPVAKWFKNGNEVTPGPLHQRQHNNLVFVMVARGDEGSYTCAAETEQGAVISANYTVNVLGKKKTRKGVTQGRSAAGDRGKVNVWPSSPQSLCLSWRASATSSSLLVPLLILPA</sequence>
<feature type="signal peptide" evidence="3">
    <location>
        <begin position="1"/>
        <end position="25"/>
    </location>
</feature>
<proteinExistence type="predicted"/>
<evidence type="ECO:0000256" key="1">
    <source>
        <dbReference type="ARBA" id="ARBA00022737"/>
    </source>
</evidence>
<organism evidence="5 6">
    <name type="scientific">Lates calcarifer</name>
    <name type="common">Barramundi</name>
    <name type="synonym">Holocentrus calcarifer</name>
    <dbReference type="NCBI Taxonomy" id="8187"/>
    <lineage>
        <taxon>Eukaryota</taxon>
        <taxon>Metazoa</taxon>
        <taxon>Chordata</taxon>
        <taxon>Craniata</taxon>
        <taxon>Vertebrata</taxon>
        <taxon>Euteleostomi</taxon>
        <taxon>Actinopterygii</taxon>
        <taxon>Neopterygii</taxon>
        <taxon>Teleostei</taxon>
        <taxon>Neoteleostei</taxon>
        <taxon>Acanthomorphata</taxon>
        <taxon>Carangaria</taxon>
        <taxon>Carangaria incertae sedis</taxon>
        <taxon>Centropomidae</taxon>
        <taxon>Lates</taxon>
    </lineage>
</organism>
<gene>
    <name evidence="5" type="primary">CDON</name>
</gene>
<evidence type="ECO:0000313" key="6">
    <source>
        <dbReference type="Proteomes" id="UP000314980"/>
    </source>
</evidence>
<dbReference type="SMART" id="SM00409">
    <property type="entry name" value="IG"/>
    <property type="match status" value="3"/>
</dbReference>
<feature type="domain" description="Ig-like" evidence="4">
    <location>
        <begin position="28"/>
        <end position="99"/>
    </location>
</feature>
<reference evidence="5" key="3">
    <citation type="submission" date="2025-09" db="UniProtKB">
        <authorList>
            <consortium name="Ensembl"/>
        </authorList>
    </citation>
    <scope>IDENTIFICATION</scope>
</reference>
<dbReference type="AlphaFoldDB" id="A0A4W6CJ44"/>
<keyword evidence="3" id="KW-0732">Signal</keyword>
<dbReference type="Proteomes" id="UP000314980">
    <property type="component" value="Unassembled WGS sequence"/>
</dbReference>
<dbReference type="GO" id="GO:0007399">
    <property type="term" value="P:nervous system development"/>
    <property type="evidence" value="ECO:0007669"/>
    <property type="project" value="TreeGrafter"/>
</dbReference>
<dbReference type="GO" id="GO:0098609">
    <property type="term" value="P:cell-cell adhesion"/>
    <property type="evidence" value="ECO:0007669"/>
    <property type="project" value="TreeGrafter"/>
</dbReference>
<evidence type="ECO:0000256" key="2">
    <source>
        <dbReference type="ARBA" id="ARBA00023157"/>
    </source>
</evidence>
<keyword evidence="1" id="KW-0677">Repeat</keyword>
<name>A0A4W6CJ44_LATCA</name>
<keyword evidence="2" id="KW-1015">Disulfide bond</keyword>
<dbReference type="PROSITE" id="PS50835">
    <property type="entry name" value="IG_LIKE"/>
    <property type="match status" value="3"/>
</dbReference>